<protein>
    <recommendedName>
        <fullName evidence="4">Autotransporter domain-containing protein</fullName>
    </recommendedName>
</protein>
<accession>A0AAW3QST3</accession>
<keyword evidence="1" id="KW-0812">Transmembrane</keyword>
<organism evidence="2 3">
    <name type="scientific">Gluconobacter albidus</name>
    <dbReference type="NCBI Taxonomy" id="318683"/>
    <lineage>
        <taxon>Bacteria</taxon>
        <taxon>Pseudomonadati</taxon>
        <taxon>Pseudomonadota</taxon>
        <taxon>Alphaproteobacteria</taxon>
        <taxon>Acetobacterales</taxon>
        <taxon>Acetobacteraceae</taxon>
        <taxon>Gluconobacter</taxon>
    </lineage>
</organism>
<evidence type="ECO:0008006" key="4">
    <source>
        <dbReference type="Google" id="ProtNLM"/>
    </source>
</evidence>
<comment type="caution">
    <text evidence="2">The sequence shown here is derived from an EMBL/GenBank/DDBJ whole genome shotgun (WGS) entry which is preliminary data.</text>
</comment>
<proteinExistence type="predicted"/>
<keyword evidence="1" id="KW-1133">Transmembrane helix</keyword>
<name>A0AAW3QST3_9PROT</name>
<reference evidence="2 3" key="1">
    <citation type="submission" date="2015-06" db="EMBL/GenBank/DDBJ databases">
        <title>Improved classification and identification of acetic acid bacteria using matrix-assisted laser desorption/ionization time-of-flight mass spectrometry; Gluconobacter nephelii and Gluconobacter uchimurae are later heterotypic synonyms of Gluconobacter japonicus and Gluconobacter oxydans, respectively.</title>
        <authorList>
            <person name="Li L."/>
            <person name="Cleenwerck I."/>
            <person name="De Vuyst L."/>
            <person name="Vandamme P."/>
        </authorList>
    </citation>
    <scope>NUCLEOTIDE SEQUENCE [LARGE SCALE GENOMIC DNA]</scope>
    <source>
        <strain evidence="2 3">LMG 1356</strain>
    </source>
</reference>
<gene>
    <name evidence="2" type="ORF">AD941_15030</name>
</gene>
<sequence>MCAYILHIRFARHYRRPSFRFFVGGFIMYTDWRLAACILGSVWAFPLRAQVPAYFMPAHHTARTRMPRPDALRDPALLDSMTGRSGSGGLSFDQTGTSPVVRREWMKLDLSNLSKIGPLDVERAAQSPLMEEKGVTTTFAYPLKSLPGVDLTASFFGGHRDTIQGAAGGSAAVTAGIRVHW</sequence>
<dbReference type="AlphaFoldDB" id="A0AAW3QST3"/>
<evidence type="ECO:0000256" key="1">
    <source>
        <dbReference type="SAM" id="Phobius"/>
    </source>
</evidence>
<keyword evidence="1" id="KW-0472">Membrane</keyword>
<evidence type="ECO:0000313" key="3">
    <source>
        <dbReference type="Proteomes" id="UP000075682"/>
    </source>
</evidence>
<dbReference type="Proteomes" id="UP000075682">
    <property type="component" value="Unassembled WGS sequence"/>
</dbReference>
<dbReference type="EMBL" id="LHZN01000146">
    <property type="protein sequence ID" value="KXV36643.1"/>
    <property type="molecule type" value="Genomic_DNA"/>
</dbReference>
<evidence type="ECO:0000313" key="2">
    <source>
        <dbReference type="EMBL" id="KXV36643.1"/>
    </source>
</evidence>
<feature type="transmembrane region" description="Helical" evidence="1">
    <location>
        <begin position="21"/>
        <end position="45"/>
    </location>
</feature>